<accession>A0ABX0VES6</accession>
<protein>
    <submittedName>
        <fullName evidence="1">Uncharacterized protein</fullName>
    </submittedName>
</protein>
<reference evidence="1 2" key="1">
    <citation type="submission" date="2020-03" db="EMBL/GenBank/DDBJ databases">
        <title>The genome sequence of Microvirga sp. c23x22.</title>
        <authorList>
            <person name="Zhang X."/>
        </authorList>
    </citation>
    <scope>NUCLEOTIDE SEQUENCE [LARGE SCALE GENOMIC DNA]</scope>
    <source>
        <strain evidence="2">c23x22</strain>
    </source>
</reference>
<name>A0ABX0VES6_9HYPH</name>
<dbReference type="EMBL" id="JAATJS010000008">
    <property type="protein sequence ID" value="NIX78340.1"/>
    <property type="molecule type" value="Genomic_DNA"/>
</dbReference>
<keyword evidence="2" id="KW-1185">Reference proteome</keyword>
<organism evidence="1 2">
    <name type="scientific">Microvirga terricola</name>
    <dbReference type="NCBI Taxonomy" id="2719797"/>
    <lineage>
        <taxon>Bacteria</taxon>
        <taxon>Pseudomonadati</taxon>
        <taxon>Pseudomonadota</taxon>
        <taxon>Alphaproteobacteria</taxon>
        <taxon>Hyphomicrobiales</taxon>
        <taxon>Methylobacteriaceae</taxon>
        <taxon>Microvirga</taxon>
    </lineage>
</organism>
<sequence length="69" mass="7594">MRSNVASSKFHFGDALRALSVTFAQVLSGERKAAALAMLRIAPQAKFHRIELERDENLVQGADLFSFSA</sequence>
<dbReference type="RefSeq" id="WP_167674260.1">
    <property type="nucleotide sequence ID" value="NZ_JAATJS010000008.1"/>
</dbReference>
<proteinExistence type="predicted"/>
<comment type="caution">
    <text evidence="1">The sequence shown here is derived from an EMBL/GenBank/DDBJ whole genome shotgun (WGS) entry which is preliminary data.</text>
</comment>
<evidence type="ECO:0000313" key="1">
    <source>
        <dbReference type="EMBL" id="NIX78340.1"/>
    </source>
</evidence>
<dbReference type="Proteomes" id="UP000707352">
    <property type="component" value="Unassembled WGS sequence"/>
</dbReference>
<evidence type="ECO:0000313" key="2">
    <source>
        <dbReference type="Proteomes" id="UP000707352"/>
    </source>
</evidence>
<gene>
    <name evidence="1" type="ORF">HB375_17235</name>
</gene>